<sequence length="530" mass="57889">MTPTEPTADCPMCKTERGEFQESKSLCPRCQQLRIEHPGHTDIEHPDEPPTFPALGAVLGQLHPSTHQGTPLAGSEEPDRELVTSEVVYSTPGTSETAKTAAPSESTDILNQPASSPSFSGSLQHSSADSSTSNQLVLDTTNTGPAPTPLRASMGTPLTSDLASPSGNSSSLDQPPEPLQHVARPTTSSGLPSISSWSSPNTEEQDDVTTLGDENPESVISVIHRQLVLDKTAKSNALPFVLQGYASWVGRVALDPLKVTGATREFVCSQFEDGDQSRWVIALLANIGSRIGSVEFVEATPTRMLSLLQTAVRRRLGDVKSRPNPSKHELVRVLESATEATVIQFYASPVSEAMTLLQETMPIFRRLCPGPPDAPIDLHLLLQHPSSSLWRYAEMDITTGVLSDMPTKFRYQVALPGSQLSNFYRSVTPAIHNDGLVQWMRGIPNRILIIFAYMKSLHRNGQTPDEETVTSIERDIREVPLFSGSASDRFLVIMRSIVQECWRQAAFVYLYMAVCGDSSDTPRVKEACKR</sequence>
<dbReference type="EMBL" id="CAJMWY010001349">
    <property type="protein sequence ID" value="CAE6465449.1"/>
    <property type="molecule type" value="Genomic_DNA"/>
</dbReference>
<feature type="compositionally biased region" description="Polar residues" evidence="1">
    <location>
        <begin position="156"/>
        <end position="173"/>
    </location>
</feature>
<evidence type="ECO:0000313" key="2">
    <source>
        <dbReference type="EMBL" id="CAE6465449.1"/>
    </source>
</evidence>
<feature type="region of interest" description="Disordered" evidence="1">
    <location>
        <begin position="1"/>
        <end position="23"/>
    </location>
</feature>
<accession>A0A8H3BSB8</accession>
<feature type="region of interest" description="Disordered" evidence="1">
    <location>
        <begin position="62"/>
        <end position="81"/>
    </location>
</feature>
<dbReference type="Proteomes" id="UP000663861">
    <property type="component" value="Unassembled WGS sequence"/>
</dbReference>
<evidence type="ECO:0000313" key="3">
    <source>
        <dbReference type="Proteomes" id="UP000663861"/>
    </source>
</evidence>
<comment type="caution">
    <text evidence="2">The sequence shown here is derived from an EMBL/GenBank/DDBJ whole genome shotgun (WGS) entry which is preliminary data.</text>
</comment>
<feature type="region of interest" description="Disordered" evidence="1">
    <location>
        <begin position="88"/>
        <end position="214"/>
    </location>
</feature>
<feature type="compositionally biased region" description="Polar residues" evidence="1">
    <location>
        <begin position="88"/>
        <end position="145"/>
    </location>
</feature>
<organism evidence="2 3">
    <name type="scientific">Rhizoctonia solani</name>
    <dbReference type="NCBI Taxonomy" id="456999"/>
    <lineage>
        <taxon>Eukaryota</taxon>
        <taxon>Fungi</taxon>
        <taxon>Dikarya</taxon>
        <taxon>Basidiomycota</taxon>
        <taxon>Agaricomycotina</taxon>
        <taxon>Agaricomycetes</taxon>
        <taxon>Cantharellales</taxon>
        <taxon>Ceratobasidiaceae</taxon>
        <taxon>Rhizoctonia</taxon>
    </lineage>
</organism>
<evidence type="ECO:0000256" key="1">
    <source>
        <dbReference type="SAM" id="MobiDB-lite"/>
    </source>
</evidence>
<reference evidence="2" key="1">
    <citation type="submission" date="2021-01" db="EMBL/GenBank/DDBJ databases">
        <authorList>
            <person name="Kaushik A."/>
        </authorList>
    </citation>
    <scope>NUCLEOTIDE SEQUENCE</scope>
    <source>
        <strain evidence="2">AG4-RS23</strain>
    </source>
</reference>
<gene>
    <name evidence="2" type="ORF">RDB_LOCUS73937</name>
</gene>
<feature type="non-terminal residue" evidence="2">
    <location>
        <position position="1"/>
    </location>
</feature>
<name>A0A8H3BSB8_9AGAM</name>
<proteinExistence type="predicted"/>
<feature type="compositionally biased region" description="Low complexity" evidence="1">
    <location>
        <begin position="185"/>
        <end position="202"/>
    </location>
</feature>
<dbReference type="AlphaFoldDB" id="A0A8H3BSB8"/>
<protein>
    <submittedName>
        <fullName evidence="2">Uncharacterized protein</fullName>
    </submittedName>
</protein>